<proteinExistence type="predicted"/>
<protein>
    <submittedName>
        <fullName evidence="1">Uncharacterized protein</fullName>
    </submittedName>
</protein>
<name>A0A3G4ZXN3_9VIRU</name>
<gene>
    <name evidence="1" type="ORF">Edafosvirus31_1</name>
</gene>
<accession>A0A3G4ZXN3</accession>
<feature type="non-terminal residue" evidence="1">
    <location>
        <position position="32"/>
    </location>
</feature>
<sequence>MIFKLILSFAHIVESIQWFIKCINKKHATVNW</sequence>
<evidence type="ECO:0000313" key="1">
    <source>
        <dbReference type="EMBL" id="AYV78761.1"/>
    </source>
</evidence>
<organism evidence="1">
    <name type="scientific">Edafosvirus sp</name>
    <dbReference type="NCBI Taxonomy" id="2487765"/>
    <lineage>
        <taxon>Viruses</taxon>
        <taxon>Varidnaviria</taxon>
        <taxon>Bamfordvirae</taxon>
        <taxon>Nucleocytoviricota</taxon>
        <taxon>Megaviricetes</taxon>
        <taxon>Imitervirales</taxon>
        <taxon>Mimiviridae</taxon>
        <taxon>Klosneuvirinae</taxon>
    </lineage>
</organism>
<dbReference type="EMBL" id="MK072096">
    <property type="protein sequence ID" value="AYV78761.1"/>
    <property type="molecule type" value="Genomic_DNA"/>
</dbReference>
<reference evidence="1" key="1">
    <citation type="submission" date="2018-10" db="EMBL/GenBank/DDBJ databases">
        <title>Hidden diversity of soil giant viruses.</title>
        <authorList>
            <person name="Schulz F."/>
            <person name="Alteio L."/>
            <person name="Goudeau D."/>
            <person name="Ryan E.M."/>
            <person name="Malmstrom R.R."/>
            <person name="Blanchard J."/>
            <person name="Woyke T."/>
        </authorList>
    </citation>
    <scope>NUCLEOTIDE SEQUENCE</scope>
    <source>
        <strain evidence="1">EDV1</strain>
    </source>
</reference>